<reference evidence="4" key="1">
    <citation type="submission" date="2012-02" db="EMBL/GenBank/DDBJ databases">
        <title>The complete genome of Solitalea canadensis DSM 3403.</title>
        <authorList>
            <consortium name="US DOE Joint Genome Institute (JGI-PGF)"/>
            <person name="Lucas S."/>
            <person name="Copeland A."/>
            <person name="Lapidus A."/>
            <person name="Glavina del Rio T."/>
            <person name="Dalin E."/>
            <person name="Tice H."/>
            <person name="Bruce D."/>
            <person name="Goodwin L."/>
            <person name="Pitluck S."/>
            <person name="Peters L."/>
            <person name="Ovchinnikova G."/>
            <person name="Lu M."/>
            <person name="Kyrpides N."/>
            <person name="Mavromatis K."/>
            <person name="Ivanova N."/>
            <person name="Brettin T."/>
            <person name="Detter J.C."/>
            <person name="Han C."/>
            <person name="Larimer F."/>
            <person name="Land M."/>
            <person name="Hauser L."/>
            <person name="Markowitz V."/>
            <person name="Cheng J.-F."/>
            <person name="Hugenholtz P."/>
            <person name="Woyke T."/>
            <person name="Wu D."/>
            <person name="Spring S."/>
            <person name="Schroeder M."/>
            <person name="Kopitz M."/>
            <person name="Brambilla E."/>
            <person name="Klenk H.-P."/>
            <person name="Eisen J.A."/>
        </authorList>
    </citation>
    <scope>NUCLEOTIDE SEQUENCE</scope>
    <source>
        <strain evidence="4">DSM 3403</strain>
    </source>
</reference>
<evidence type="ECO:0000313" key="4">
    <source>
        <dbReference type="EMBL" id="AFD05511.1"/>
    </source>
</evidence>
<feature type="signal peptide" evidence="1">
    <location>
        <begin position="1"/>
        <end position="20"/>
    </location>
</feature>
<gene>
    <name evidence="4" type="ordered locus">Solca_0371</name>
</gene>
<dbReference type="Pfam" id="PF00675">
    <property type="entry name" value="Peptidase_M16"/>
    <property type="match status" value="1"/>
</dbReference>
<dbReference type="KEGG" id="scn:Solca_0371"/>
<dbReference type="Gene3D" id="3.30.830.10">
    <property type="entry name" value="Metalloenzyme, LuxS/M16 peptidase-like"/>
    <property type="match status" value="2"/>
</dbReference>
<dbReference type="RefSeq" id="WP_014678739.1">
    <property type="nucleotide sequence ID" value="NC_017770.1"/>
</dbReference>
<sequence>MKKIFLSVATVAFIITSTLAQTIDRTHKPAAGPAPVINIGQPQTFTLPNGMKVLVVEDHKLPTVSASLMLDRVPKLEGSKAGTSGLMSAMMNEGTTTRSKAKFDEEVDFMGANVSASANGASASALTKYFDKAFELMADATLNPAFPQESFDKIKSQAITGLKSGEKSAKAISGRVVSALVYGTDHPFGEFETEEKLNGIKLDDVKSAYKAQFVPNKSYLVFTGDIKLENAKKLATKYFGNWKLGTLNEPSVKKPVNVSTTEIDLIDVPNAVQSEVSVTNIVDNTKNNPDYFALVLANQILGGGSNGYLFLNLREKHGYTYGSYSSVGSNRYGARFGASASVRNAVADSAVIQILNEIKRIGSENASEDDIQLVKNTYNGSFAMGLEDKAKIAEYALNIEIEGLPKNFYQTFLQKINAVTAADIQRVARKYFLNNQARIIVVGKAAEVGPKLEKLGYKVNYFDKYANPIVKGTAPKVSNVSPQNVMDKYIQAIGGPNKVKAVKTVAINAEASVQGMTLNALFKQMVPNKEFQSMSINGMTIMKSVFDGKTGYNEMQGQKNPFEADEVKKKQEEHTLFPEFYYTADKFNLLVDGIEKVNDKDAYKVKINSPAGKTSYKYFDVTSSLLVKSEETIKLPTGQEMTQSIEYGDYKAVNGVLMPHSLSISAGPQQIDMKVKEVKVNEGVTEADFK</sequence>
<dbReference type="Proteomes" id="UP000007590">
    <property type="component" value="Chromosome"/>
</dbReference>
<dbReference type="OrthoDB" id="9811314at2"/>
<dbReference type="HOGENOM" id="CLU_009902_6_1_10"/>
<evidence type="ECO:0000313" key="5">
    <source>
        <dbReference type="Proteomes" id="UP000007590"/>
    </source>
</evidence>
<dbReference type="Gene3D" id="2.50.20.10">
    <property type="entry name" value="Lipoprotein localisation LolA/LolB/LppX"/>
    <property type="match status" value="1"/>
</dbReference>
<dbReference type="EMBL" id="CP003349">
    <property type="protein sequence ID" value="AFD05511.1"/>
    <property type="molecule type" value="Genomic_DNA"/>
</dbReference>
<feature type="chain" id="PRO_5003615124" evidence="1">
    <location>
        <begin position="21"/>
        <end position="690"/>
    </location>
</feature>
<dbReference type="SUPFAM" id="SSF63411">
    <property type="entry name" value="LuxS/MPP-like metallohydrolase"/>
    <property type="match status" value="2"/>
</dbReference>
<name>H8KNY9_SOLCM</name>
<proteinExistence type="predicted"/>
<feature type="domain" description="Peptidase M16 C-terminal" evidence="3">
    <location>
        <begin position="200"/>
        <end position="377"/>
    </location>
</feature>
<dbReference type="InterPro" id="IPR011765">
    <property type="entry name" value="Pept_M16_N"/>
</dbReference>
<dbReference type="eggNOG" id="COG0612">
    <property type="taxonomic scope" value="Bacteria"/>
</dbReference>
<organism evidence="4 5">
    <name type="scientific">Solitalea canadensis (strain ATCC 29591 / DSM 3403 / JCM 21819 / LMG 8368 / NBRC 15130 / NCIMB 12057 / USAM 9D)</name>
    <name type="common">Flexibacter canadensis</name>
    <dbReference type="NCBI Taxonomy" id="929556"/>
    <lineage>
        <taxon>Bacteria</taxon>
        <taxon>Pseudomonadati</taxon>
        <taxon>Bacteroidota</taxon>
        <taxon>Sphingobacteriia</taxon>
        <taxon>Sphingobacteriales</taxon>
        <taxon>Sphingobacteriaceae</taxon>
        <taxon>Solitalea</taxon>
    </lineage>
</organism>
<dbReference type="InterPro" id="IPR050361">
    <property type="entry name" value="MPP/UQCRC_Complex"/>
</dbReference>
<dbReference type="InterPro" id="IPR007863">
    <property type="entry name" value="Peptidase_M16_C"/>
</dbReference>
<dbReference type="InterPro" id="IPR011249">
    <property type="entry name" value="Metalloenz_LuxS/M16"/>
</dbReference>
<keyword evidence="1" id="KW-0732">Signal</keyword>
<evidence type="ECO:0000259" key="3">
    <source>
        <dbReference type="Pfam" id="PF05193"/>
    </source>
</evidence>
<dbReference type="AlphaFoldDB" id="H8KNY9"/>
<evidence type="ECO:0000259" key="2">
    <source>
        <dbReference type="Pfam" id="PF00675"/>
    </source>
</evidence>
<evidence type="ECO:0000256" key="1">
    <source>
        <dbReference type="SAM" id="SignalP"/>
    </source>
</evidence>
<accession>H8KNY9</accession>
<protein>
    <submittedName>
        <fullName evidence="4">Putative Zn-dependent peptidase</fullName>
    </submittedName>
</protein>
<keyword evidence="5" id="KW-1185">Reference proteome</keyword>
<dbReference type="GO" id="GO:0046872">
    <property type="term" value="F:metal ion binding"/>
    <property type="evidence" value="ECO:0007669"/>
    <property type="project" value="InterPro"/>
</dbReference>
<dbReference type="STRING" id="929556.Solca_0371"/>
<dbReference type="PANTHER" id="PTHR11851">
    <property type="entry name" value="METALLOPROTEASE"/>
    <property type="match status" value="1"/>
</dbReference>
<dbReference type="Pfam" id="PF05193">
    <property type="entry name" value="Peptidase_M16_C"/>
    <property type="match status" value="1"/>
</dbReference>
<feature type="domain" description="Peptidase M16 N-terminal" evidence="2">
    <location>
        <begin position="79"/>
        <end position="163"/>
    </location>
</feature>
<dbReference type="PANTHER" id="PTHR11851:SF224">
    <property type="entry name" value="PROCESSING PROTEASE"/>
    <property type="match status" value="1"/>
</dbReference>